<feature type="compositionally biased region" description="Acidic residues" evidence="1">
    <location>
        <begin position="1260"/>
        <end position="1273"/>
    </location>
</feature>
<sequence>MSQQCEPISNSDPEILIKNLHSAFFPVLMNLATVFTTLVVSLLLSSINAEESKSSSNNNNTSTILNDDKTTNRTNNESDTREKRNLNGFGTNFYYNNNNNKKNFYSNVPKAASTQQTAQRRSSSGSAGGYQFNSFNQHSANYYGHGPQYLEAPEPIIEIIIKDSNDTYPIAAPLIASPKKKKKEEVQVYYVKYKHDEHHGLQVDVPVPAIAPAINDDHNSHEDHAQADEVQIVTLPPPRKTTTIRAIIHPESEKFHAHGNVRISFGAPPSSVSQHRQENARQISEYTNEESALQPVVAHPNSPNSVRNDEGVFTKHDQYFDIQGRVVNNFNHVNQVQPPQKPAVNFNVNQVLPPQKPAQNFHAQQSHGQQFQHSQFSQGLARPQFSGQQTTIQQFNPPPPTQQHNTQHLHFHHNQRPQNFQSNQHQQQQFFNVNSQRGQFPPQHLQIPTKQAVRFNSHTGSKFQFGQQQQQQQQHFHTNQPRPIPIPLHQVQQQPNSNQFSNVKFNQPFTAFQQQQPPPSPPRQETARPTEQRPFAPTRIQGTHFQYEQIVQNNQQQRPAEPQTTSVHQGLVQQQAPQNLAQQNPKLREHLEHIKYVLPPGGEVVASIPQYEQHITETIQNTRPQFQQQQQQQHQQQQQQQHHQQHAQQQQHHQQQLQTQQSQQVQQIQQQSLHHHQQQQSHGQHNFRQEVTAPPLIHKQVTSSSNIGPLAHTIGHLHVGERLPQPTTPRTVNDFERYSSQQQLQSFRGPQQFNSDNSQFNHHHFQNQQAQQQNLIQQSHQQFKMPQESNPQRNTFSVPFNHHAVEPLRDPSEPPLSSFLHQQEPRHPDSFPNALPLLQRPKPGQSVSTRYSDLFPSEPQLPKNHQSQQYHQHQMQQQQQQQQQQKYQSNQQFSQGHFIREEKTTTTERPSTTEAPKPETTTKDYSVVLPDEVPDDLREQLLSSGILANADISVLDYDKIGDTSLQDLPPEHLANFFSAGGKAQLAGSETYETVVKPDGEKVAVQYAQTVKKHPTYKNAEKNTLPKKEKVDLKVVRFDSNAPTKQSIPEKYIDTDSTVLPTVDLNDQVYNRYLPLKINGAQFPIPDVAELKGRRISSVVVLAPVDNPDQAEDRSERSDSIDSKQIKFIAGDALKQLVKKPSTDNFRRWLDREGKTDVDLQSVVLLVTKTEDNDQEIFMYDIPTKAVNKLSGELSSAFVSVAEENATTHDIDGASILDSGIIEQVKPGSESDQSSQENKDEEDEEITTIQSQTTHSHNDSVEYDTDMDMGDDASAEGSENIETVVKFDVPVETVKETPAKPEENKVLISSGYSVIKS</sequence>
<accession>A0A336LJT7</accession>
<protein>
    <submittedName>
        <fullName evidence="3">CSON008465 protein</fullName>
    </submittedName>
</protein>
<organism evidence="3">
    <name type="scientific">Culicoides sonorensis</name>
    <name type="common">Biting midge</name>
    <dbReference type="NCBI Taxonomy" id="179676"/>
    <lineage>
        <taxon>Eukaryota</taxon>
        <taxon>Metazoa</taxon>
        <taxon>Ecdysozoa</taxon>
        <taxon>Arthropoda</taxon>
        <taxon>Hexapoda</taxon>
        <taxon>Insecta</taxon>
        <taxon>Pterygota</taxon>
        <taxon>Neoptera</taxon>
        <taxon>Endopterygota</taxon>
        <taxon>Diptera</taxon>
        <taxon>Nematocera</taxon>
        <taxon>Chironomoidea</taxon>
        <taxon>Ceratopogonidae</taxon>
        <taxon>Ceratopogoninae</taxon>
        <taxon>Culicoides</taxon>
        <taxon>Monoculicoides</taxon>
    </lineage>
</organism>
<feature type="compositionally biased region" description="Low complexity" evidence="1">
    <location>
        <begin position="50"/>
        <end position="65"/>
    </location>
</feature>
<dbReference type="EMBL" id="UFQT01000031">
    <property type="protein sequence ID" value="SSX18272.1"/>
    <property type="molecule type" value="Genomic_DNA"/>
</dbReference>
<feature type="compositionally biased region" description="Low complexity" evidence="1">
    <location>
        <begin position="625"/>
        <end position="684"/>
    </location>
</feature>
<feature type="transmembrane region" description="Helical" evidence="2">
    <location>
        <begin position="23"/>
        <end position="44"/>
    </location>
</feature>
<evidence type="ECO:0000256" key="2">
    <source>
        <dbReference type="SAM" id="Phobius"/>
    </source>
</evidence>
<feature type="compositionally biased region" description="Low complexity" evidence="1">
    <location>
        <begin position="865"/>
        <end position="895"/>
    </location>
</feature>
<name>A0A336LJT7_CULSO</name>
<feature type="compositionally biased region" description="Basic and acidic residues" evidence="1">
    <location>
        <begin position="66"/>
        <end position="85"/>
    </location>
</feature>
<feature type="region of interest" description="Disordered" evidence="1">
    <location>
        <begin position="110"/>
        <end position="131"/>
    </location>
</feature>
<feature type="region of interest" description="Disordered" evidence="1">
    <location>
        <begin position="50"/>
        <end position="86"/>
    </location>
</feature>
<feature type="region of interest" description="Disordered" evidence="1">
    <location>
        <begin position="1225"/>
        <end position="1280"/>
    </location>
</feature>
<keyword evidence="2" id="KW-0472">Membrane</keyword>
<reference evidence="3" key="1">
    <citation type="submission" date="2018-07" db="EMBL/GenBank/DDBJ databases">
        <authorList>
            <person name="Quirk P.G."/>
            <person name="Krulwich T.A."/>
        </authorList>
    </citation>
    <scope>NUCLEOTIDE SEQUENCE</scope>
</reference>
<feature type="compositionally biased region" description="Low complexity" evidence="1">
    <location>
        <begin position="110"/>
        <end position="125"/>
    </location>
</feature>
<feature type="compositionally biased region" description="Low complexity" evidence="1">
    <location>
        <begin position="766"/>
        <end position="783"/>
    </location>
</feature>
<feature type="compositionally biased region" description="Polar residues" evidence="1">
    <location>
        <begin position="738"/>
        <end position="756"/>
    </location>
</feature>
<feature type="compositionally biased region" description="Basic and acidic residues" evidence="1">
    <location>
        <begin position="803"/>
        <end position="812"/>
    </location>
</feature>
<feature type="compositionally biased region" description="Polar residues" evidence="1">
    <location>
        <begin position="490"/>
        <end position="505"/>
    </location>
</feature>
<feature type="region of interest" description="Disordered" evidence="1">
    <location>
        <begin position="738"/>
        <end position="926"/>
    </location>
</feature>
<feature type="compositionally biased region" description="Low complexity" evidence="1">
    <location>
        <begin position="364"/>
        <end position="379"/>
    </location>
</feature>
<evidence type="ECO:0000313" key="3">
    <source>
        <dbReference type="EMBL" id="SSX18272.1"/>
    </source>
</evidence>
<evidence type="ECO:0000256" key="1">
    <source>
        <dbReference type="SAM" id="MobiDB-lite"/>
    </source>
</evidence>
<feature type="region of interest" description="Disordered" evidence="1">
    <location>
        <begin position="462"/>
        <end position="531"/>
    </location>
</feature>
<proteinExistence type="predicted"/>
<keyword evidence="2" id="KW-0812">Transmembrane</keyword>
<dbReference type="VEuPathDB" id="VectorBase:CSON008465"/>
<feature type="region of interest" description="Disordered" evidence="1">
    <location>
        <begin position="358"/>
        <end position="411"/>
    </location>
</feature>
<feature type="compositionally biased region" description="Polar residues" evidence="1">
    <location>
        <begin position="787"/>
        <end position="798"/>
    </location>
</feature>
<gene>
    <name evidence="3" type="primary">CSON008465</name>
</gene>
<feature type="region of interest" description="Disordered" evidence="1">
    <location>
        <begin position="623"/>
        <end position="686"/>
    </location>
</feature>
<dbReference type="OMA" id="IFMYDIG"/>
<keyword evidence="2" id="KW-1133">Transmembrane helix</keyword>
<feature type="region of interest" description="Disordered" evidence="1">
    <location>
        <begin position="553"/>
        <end position="573"/>
    </location>
</feature>